<comment type="caution">
    <text evidence="3">The sequence shown here is derived from an EMBL/GenBank/DDBJ whole genome shotgun (WGS) entry which is preliminary data.</text>
</comment>
<dbReference type="GO" id="GO:0032259">
    <property type="term" value="P:methylation"/>
    <property type="evidence" value="ECO:0007669"/>
    <property type="project" value="UniProtKB-KW"/>
</dbReference>
<dbReference type="OrthoDB" id="203237at2759"/>
<dbReference type="EMBL" id="WJXA01000013">
    <property type="protein sequence ID" value="KAF7119751.1"/>
    <property type="molecule type" value="Genomic_DNA"/>
</dbReference>
<dbReference type="GO" id="GO:0008168">
    <property type="term" value="F:methyltransferase activity"/>
    <property type="evidence" value="ECO:0007669"/>
    <property type="project" value="UniProtKB-KW"/>
</dbReference>
<dbReference type="InterPro" id="IPR029063">
    <property type="entry name" value="SAM-dependent_MTases_sf"/>
</dbReference>
<protein>
    <recommendedName>
        <fullName evidence="5">S-adenosyl-L-methionine-dependent methyltransferase</fullName>
    </recommendedName>
</protein>
<keyword evidence="2" id="KW-0808">Transferase</keyword>
<evidence type="ECO:0000313" key="4">
    <source>
        <dbReference type="Proteomes" id="UP000626092"/>
    </source>
</evidence>
<proteinExistence type="predicted"/>
<evidence type="ECO:0008006" key="5">
    <source>
        <dbReference type="Google" id="ProtNLM"/>
    </source>
</evidence>
<name>A0A834FZ86_RHOSS</name>
<evidence type="ECO:0000256" key="1">
    <source>
        <dbReference type="ARBA" id="ARBA00022603"/>
    </source>
</evidence>
<dbReference type="PANTHER" id="PTHR43619:SF2">
    <property type="entry name" value="S-ADENOSYL-L-METHIONINE-DEPENDENT METHYLTRANSFERASES SUPERFAMILY PROTEIN"/>
    <property type="match status" value="1"/>
</dbReference>
<evidence type="ECO:0000256" key="2">
    <source>
        <dbReference type="ARBA" id="ARBA00022679"/>
    </source>
</evidence>
<dbReference type="Pfam" id="PF04072">
    <property type="entry name" value="LCM"/>
    <property type="match status" value="1"/>
</dbReference>
<dbReference type="AlphaFoldDB" id="A0A834FZ86"/>
<dbReference type="Proteomes" id="UP000626092">
    <property type="component" value="Unassembled WGS sequence"/>
</dbReference>
<organism evidence="3 4">
    <name type="scientific">Rhododendron simsii</name>
    <name type="common">Sims's rhododendron</name>
    <dbReference type="NCBI Taxonomy" id="118357"/>
    <lineage>
        <taxon>Eukaryota</taxon>
        <taxon>Viridiplantae</taxon>
        <taxon>Streptophyta</taxon>
        <taxon>Embryophyta</taxon>
        <taxon>Tracheophyta</taxon>
        <taxon>Spermatophyta</taxon>
        <taxon>Magnoliopsida</taxon>
        <taxon>eudicotyledons</taxon>
        <taxon>Gunneridae</taxon>
        <taxon>Pentapetalae</taxon>
        <taxon>asterids</taxon>
        <taxon>Ericales</taxon>
        <taxon>Ericaceae</taxon>
        <taxon>Ericoideae</taxon>
        <taxon>Rhodoreae</taxon>
        <taxon>Rhododendron</taxon>
    </lineage>
</organism>
<accession>A0A834FZ86</accession>
<gene>
    <name evidence="3" type="ORF">RHSIM_Rhsim13G0009900</name>
</gene>
<reference evidence="3" key="1">
    <citation type="submission" date="2019-11" db="EMBL/GenBank/DDBJ databases">
        <authorList>
            <person name="Liu Y."/>
            <person name="Hou J."/>
            <person name="Li T.-Q."/>
            <person name="Guan C.-H."/>
            <person name="Wu X."/>
            <person name="Wu H.-Z."/>
            <person name="Ling F."/>
            <person name="Zhang R."/>
            <person name="Shi X.-G."/>
            <person name="Ren J.-P."/>
            <person name="Chen E.-F."/>
            <person name="Sun J.-M."/>
        </authorList>
    </citation>
    <scope>NUCLEOTIDE SEQUENCE</scope>
    <source>
        <strain evidence="3">Adult_tree_wgs_1</strain>
        <tissue evidence="3">Leaves</tissue>
    </source>
</reference>
<dbReference type="Gene3D" id="3.40.50.150">
    <property type="entry name" value="Vaccinia Virus protein VP39"/>
    <property type="match status" value="1"/>
</dbReference>
<sequence>MGLAALAPAVGPAIVRLPLTSASKKLRNCGLRAKLNDDGDDPLLHAAVNRASLRFQETCHPLFVDQYAGCFVPDNIPMDMGHYPRHYCLATKFVDNKLLTTMNDRDGLRQVVLLTDGMDTRPYRLGWPNSTLIFDVSPERVSRKAAKKLEDVEAKIPKGCLFLRVPLESSDIQQILCNKGFNGNRPSIWALQGLPLMTLGSFEVVLSIVSNLAMKGCLFLGELPAWVTEAEAGIKSSTQARMEKIFMGNGFRVELISYSEVAAKLGRELVPRDYEGLLFVAEQLRFSDDQKIISDGSTPIQMENWRREFQRIEEEGDEEGFEEL</sequence>
<dbReference type="SUPFAM" id="SSF53335">
    <property type="entry name" value="S-adenosyl-L-methionine-dependent methyltransferases"/>
    <property type="match status" value="1"/>
</dbReference>
<keyword evidence="4" id="KW-1185">Reference proteome</keyword>
<dbReference type="InterPro" id="IPR007213">
    <property type="entry name" value="Ppm1/Ppm2/Tcmp"/>
</dbReference>
<evidence type="ECO:0000313" key="3">
    <source>
        <dbReference type="EMBL" id="KAF7119751.1"/>
    </source>
</evidence>
<keyword evidence="1" id="KW-0489">Methyltransferase</keyword>
<dbReference type="PANTHER" id="PTHR43619">
    <property type="entry name" value="S-ADENOSYL-L-METHIONINE-DEPENDENT METHYLTRANSFERASE YKTD-RELATED"/>
    <property type="match status" value="1"/>
</dbReference>